<comment type="caution">
    <text evidence="1">The sequence shown here is derived from an EMBL/GenBank/DDBJ whole genome shotgun (WGS) entry which is preliminary data.</text>
</comment>
<evidence type="ECO:0000313" key="1">
    <source>
        <dbReference type="EMBL" id="KAK9148163.1"/>
    </source>
</evidence>
<sequence length="56" mass="6581">MSTRIQNGNKGLSMLLEKTKLHLFEWRKQQPMTNSDNQIKALEEQLQRAHNDSDLD</sequence>
<organism evidence="1 2">
    <name type="scientific">Stephania cephalantha</name>
    <dbReference type="NCBI Taxonomy" id="152367"/>
    <lineage>
        <taxon>Eukaryota</taxon>
        <taxon>Viridiplantae</taxon>
        <taxon>Streptophyta</taxon>
        <taxon>Embryophyta</taxon>
        <taxon>Tracheophyta</taxon>
        <taxon>Spermatophyta</taxon>
        <taxon>Magnoliopsida</taxon>
        <taxon>Ranunculales</taxon>
        <taxon>Menispermaceae</taxon>
        <taxon>Menispermoideae</taxon>
        <taxon>Cissampelideae</taxon>
        <taxon>Stephania</taxon>
    </lineage>
</organism>
<evidence type="ECO:0000313" key="2">
    <source>
        <dbReference type="Proteomes" id="UP001419268"/>
    </source>
</evidence>
<keyword evidence="2" id="KW-1185">Reference proteome</keyword>
<proteinExistence type="predicted"/>
<dbReference type="EMBL" id="JBBNAG010000003">
    <property type="protein sequence ID" value="KAK9148163.1"/>
    <property type="molecule type" value="Genomic_DNA"/>
</dbReference>
<protein>
    <submittedName>
        <fullName evidence="1">Uncharacterized protein</fullName>
    </submittedName>
</protein>
<gene>
    <name evidence="1" type="ORF">Scep_006920</name>
</gene>
<dbReference type="Proteomes" id="UP001419268">
    <property type="component" value="Unassembled WGS sequence"/>
</dbReference>
<reference evidence="1 2" key="1">
    <citation type="submission" date="2024-01" db="EMBL/GenBank/DDBJ databases">
        <title>Genome assemblies of Stephania.</title>
        <authorList>
            <person name="Yang L."/>
        </authorList>
    </citation>
    <scope>NUCLEOTIDE SEQUENCE [LARGE SCALE GENOMIC DNA]</scope>
    <source>
        <strain evidence="1">JXDWG</strain>
        <tissue evidence="1">Leaf</tissue>
    </source>
</reference>
<accession>A0AAP0PKK0</accession>
<name>A0AAP0PKK0_9MAGN</name>
<dbReference type="AlphaFoldDB" id="A0AAP0PKK0"/>